<gene>
    <name evidence="4" type="ORF">BW733_06205</name>
</gene>
<dbReference type="CDD" id="cd03801">
    <property type="entry name" value="GT4_PimA-like"/>
    <property type="match status" value="1"/>
</dbReference>
<protein>
    <recommendedName>
        <fullName evidence="3">Glycosyl transferase family 1 domain-containing protein</fullName>
    </recommendedName>
</protein>
<dbReference type="Proteomes" id="UP000188235">
    <property type="component" value="Chromosome"/>
</dbReference>
<evidence type="ECO:0000256" key="1">
    <source>
        <dbReference type="ARBA" id="ARBA00022676"/>
    </source>
</evidence>
<reference evidence="4 5" key="1">
    <citation type="journal article" date="2008" name="Int. J. Syst. Evol. Microbiol.">
        <title>Tessaracoccus flavescens sp. nov., isolated from marine sediment.</title>
        <authorList>
            <person name="Lee D.W."/>
            <person name="Lee S.D."/>
        </authorList>
    </citation>
    <scope>NUCLEOTIDE SEQUENCE [LARGE SCALE GENOMIC DNA]</scope>
    <source>
        <strain evidence="4 5">SST-39T</strain>
    </source>
</reference>
<feature type="domain" description="Glycosyl transferase family 1" evidence="3">
    <location>
        <begin position="283"/>
        <end position="438"/>
    </location>
</feature>
<dbReference type="PANTHER" id="PTHR12526">
    <property type="entry name" value="GLYCOSYLTRANSFERASE"/>
    <property type="match status" value="1"/>
</dbReference>
<dbReference type="KEGG" id="tfa:BW733_06205"/>
<dbReference type="GO" id="GO:0016757">
    <property type="term" value="F:glycosyltransferase activity"/>
    <property type="evidence" value="ECO:0007669"/>
    <property type="project" value="UniProtKB-KW"/>
</dbReference>
<dbReference type="AlphaFoldDB" id="A0A1Q2CWI3"/>
<evidence type="ECO:0000259" key="3">
    <source>
        <dbReference type="Pfam" id="PF00534"/>
    </source>
</evidence>
<keyword evidence="5" id="KW-1185">Reference proteome</keyword>
<dbReference type="InterPro" id="IPR001296">
    <property type="entry name" value="Glyco_trans_1"/>
</dbReference>
<dbReference type="OrthoDB" id="3335961at2"/>
<organism evidence="4 5">
    <name type="scientific">Tessaracoccus flavescens</name>
    <dbReference type="NCBI Taxonomy" id="399497"/>
    <lineage>
        <taxon>Bacteria</taxon>
        <taxon>Bacillati</taxon>
        <taxon>Actinomycetota</taxon>
        <taxon>Actinomycetes</taxon>
        <taxon>Propionibacteriales</taxon>
        <taxon>Propionibacteriaceae</taxon>
        <taxon>Tessaracoccus</taxon>
    </lineage>
</organism>
<dbReference type="SUPFAM" id="SSF53756">
    <property type="entry name" value="UDP-Glycosyltransferase/glycogen phosphorylase"/>
    <property type="match status" value="2"/>
</dbReference>
<evidence type="ECO:0000313" key="4">
    <source>
        <dbReference type="EMBL" id="AQP50483.1"/>
    </source>
</evidence>
<dbReference type="Pfam" id="PF00534">
    <property type="entry name" value="Glycos_transf_1"/>
    <property type="match status" value="1"/>
</dbReference>
<keyword evidence="2" id="KW-0808">Transferase</keyword>
<dbReference type="EMBL" id="CP019607">
    <property type="protein sequence ID" value="AQP50483.1"/>
    <property type="molecule type" value="Genomic_DNA"/>
</dbReference>
<accession>A0A1Q2CWI3</accession>
<dbReference type="PANTHER" id="PTHR12526:SF629">
    <property type="entry name" value="TEICHURONIC ACID BIOSYNTHESIS GLYCOSYLTRANSFERASE TUAH-RELATED"/>
    <property type="match status" value="1"/>
</dbReference>
<evidence type="ECO:0000313" key="5">
    <source>
        <dbReference type="Proteomes" id="UP000188235"/>
    </source>
</evidence>
<dbReference type="STRING" id="399497.BW733_06205"/>
<dbReference type="RefSeq" id="WP_077348880.1">
    <property type="nucleotide sequence ID" value="NZ_CP019607.1"/>
</dbReference>
<sequence length="857" mass="94583">MRQPHAVIALPNNIEIDARAQRNGLALVAAGYRVTMVGFGTGIPNEGVIAGMPYRLTQAKPVGGRPAPTGPKPPSILYRLVRKAFHLTLRRRPPQKVAKAIARVEETAGAVVKQADKRVVRPAKGLIGKGVERIRRGGRQVEAPAEDPNAPFDWRKALPHVPVMVDAMRDVIIGLDPDLIVTDVHLLPLGVEVAEAQAAKGRRMGLLYDAREYVYGLASDDPNITRGFPALETEYMPKVDATFTVCEPIADFLARQYDLPVVPELVPNAPIATLPEVGRPITIRDFVELPDDAPLLVYAGGLSYHRGVHDVIAALPQLPGVHLAIGARRGSSYTDELEQLAKQKNVTARVHFVPFAPTHEVAEYLSSATAAIIPFLPVGNHNWAAPNKYFEAVQAGLPILTSDMEWLSERINRYGIGEVFEHSNPASVVAATKKLLGNLDHYRANLTPGVVEEHTFEHYEPVVVRVANSIVEPALLEGLRPSPLTENLGAIRADMMRQRVPLADAELFGERPWLRIGCANTGGLPLLWADALMREHPEVIVESVWRHREQNLTFPVDETVLYQEWVSPAWQKKLAAKLRNRVTHVLTESGRSVVGAKYGAYFHEELDFFTETGIRLGLVFHGSDIRNPKVHASLEKDSPFADPHEELTAVLQKQVDELTPHVLDFDGPVFVTTNDLLDYLPHATWLPVVIDTNLWASETVPLQHEGPPVVFHVPSRRSMKGSEDIDAVCRQLADEGLITYLAGFELSRDEMLRDMLSADIVIDQIRIGDYGLTAVEGMSAGRVVIGHVADRVRQRIDGEVPIVEADAQSLRQVILGLVADPIRCAELSRAGRSYARRWHDGHHAAEVLSDFMGLARR</sequence>
<keyword evidence="1" id="KW-0328">Glycosyltransferase</keyword>
<name>A0A1Q2CWI3_9ACTN</name>
<proteinExistence type="predicted"/>
<evidence type="ECO:0000256" key="2">
    <source>
        <dbReference type="ARBA" id="ARBA00022679"/>
    </source>
</evidence>
<dbReference type="Gene3D" id="3.40.50.2000">
    <property type="entry name" value="Glycogen Phosphorylase B"/>
    <property type="match status" value="2"/>
</dbReference>